<dbReference type="SUPFAM" id="SSF51294">
    <property type="entry name" value="Hedgehog/intein (Hint) domain"/>
    <property type="match status" value="1"/>
</dbReference>
<evidence type="ECO:0000313" key="3">
    <source>
        <dbReference type="Proteomes" id="UP000640485"/>
    </source>
</evidence>
<dbReference type="InterPro" id="IPR036844">
    <property type="entry name" value="Hint_dom_sf"/>
</dbReference>
<organism evidence="2 3">
    <name type="scientific">Paracoccus caeni</name>
    <dbReference type="NCBI Taxonomy" id="657651"/>
    <lineage>
        <taxon>Bacteria</taxon>
        <taxon>Pseudomonadati</taxon>
        <taxon>Pseudomonadota</taxon>
        <taxon>Alphaproteobacteria</taxon>
        <taxon>Rhodobacterales</taxon>
        <taxon>Paracoccaceae</taxon>
        <taxon>Paracoccus</taxon>
    </lineage>
</organism>
<evidence type="ECO:0000259" key="1">
    <source>
        <dbReference type="Pfam" id="PF13403"/>
    </source>
</evidence>
<accession>A0A934SBR8</accession>
<dbReference type="EMBL" id="JAEPRQ010000002">
    <property type="protein sequence ID" value="MBK4215901.1"/>
    <property type="molecule type" value="Genomic_DNA"/>
</dbReference>
<keyword evidence="3" id="KW-1185">Reference proteome</keyword>
<name>A0A934SBR8_9RHOB</name>
<protein>
    <submittedName>
        <fullName evidence="2">Hint domain-containing protein</fullName>
    </submittedName>
</protein>
<dbReference type="InterPro" id="IPR028992">
    <property type="entry name" value="Hedgehog/Intein_dom"/>
</dbReference>
<dbReference type="AlphaFoldDB" id="A0A934SBR8"/>
<feature type="domain" description="Hedgehog/Intein (Hint)" evidence="1">
    <location>
        <begin position="82"/>
        <end position="228"/>
    </location>
</feature>
<proteinExistence type="predicted"/>
<dbReference type="Proteomes" id="UP000640485">
    <property type="component" value="Unassembled WGS sequence"/>
</dbReference>
<gene>
    <name evidence="2" type="ORF">JJJ17_08195</name>
</gene>
<dbReference type="Pfam" id="PF13403">
    <property type="entry name" value="Hint_2"/>
    <property type="match status" value="1"/>
</dbReference>
<evidence type="ECO:0000313" key="2">
    <source>
        <dbReference type="EMBL" id="MBK4215901.1"/>
    </source>
</evidence>
<dbReference type="Gene3D" id="2.170.16.10">
    <property type="entry name" value="Hedgehog/Intein (Hint) domain"/>
    <property type="match status" value="1"/>
</dbReference>
<comment type="caution">
    <text evidence="2">The sequence shown here is derived from an EMBL/GenBank/DDBJ whole genome shotgun (WGS) entry which is preliminary data.</text>
</comment>
<sequence>MPFESDAEDADRGRLLAAGYLDARIAGVQVRYPVILVGADDQQFLVYPDAPEDILSVLPEAKQTHLHLFENAQYDPQNDSVPCFCSGTLIGTINGDMPIETLKPGDMVATRDHGYQPIRWIGSKHLSQARLNRNPDLLPIRIRAGALGRNLPASDLLISPKHRVLVRSVIAQRMFGAFEILVAARQLLSIEGIAIADDLTEVTYFHILFDQHEVVVSNGAETESLFTGPDAMKSVGLAAQTEIFAILPELAKKSYRPSPSRPIPTGRMADQLAARHLMHQRPLFS</sequence>
<reference evidence="2" key="1">
    <citation type="submission" date="2021-01" db="EMBL/GenBank/DDBJ databases">
        <title>Paracoccus amoyensis sp. nov., isolated from the surface seawater along the coast of Xiamen Island, China.</title>
        <authorList>
            <person name="Lyu L."/>
        </authorList>
    </citation>
    <scope>NUCLEOTIDE SEQUENCE</scope>
    <source>
        <strain evidence="2">MJ17</strain>
    </source>
</reference>
<dbReference type="RefSeq" id="WP_200685302.1">
    <property type="nucleotide sequence ID" value="NZ_JAEPRQ010000002.1"/>
</dbReference>